<evidence type="ECO:0000313" key="10">
    <source>
        <dbReference type="EMBL" id="KGM97999.1"/>
    </source>
</evidence>
<evidence type="ECO:0000256" key="1">
    <source>
        <dbReference type="ARBA" id="ARBA00001255"/>
    </source>
</evidence>
<evidence type="ECO:0000259" key="8">
    <source>
        <dbReference type="Pfam" id="PF16874"/>
    </source>
</evidence>
<reference evidence="10 11" key="1">
    <citation type="submission" date="2014-01" db="EMBL/GenBank/DDBJ databases">
        <title>Plasmidome dynamics in the species complex Clostridium novyi sensu lato converts strains of independent lineages into distinctly different pathogens.</title>
        <authorList>
            <person name="Skarin H."/>
            <person name="Segerman B."/>
        </authorList>
    </citation>
    <scope>NUCLEOTIDE SEQUENCE [LARGE SCALE GENOMIC DNA]</scope>
    <source>
        <strain evidence="10 11">4552</strain>
    </source>
</reference>
<dbReference type="Pfam" id="PF16875">
    <property type="entry name" value="Glyco_hydro_36N"/>
    <property type="match status" value="1"/>
</dbReference>
<dbReference type="PROSITE" id="PS00512">
    <property type="entry name" value="ALPHA_GALACTOSIDASE"/>
    <property type="match status" value="1"/>
</dbReference>
<feature type="active site" description="Proton donor" evidence="6">
    <location>
        <position position="548"/>
    </location>
</feature>
<dbReference type="CDD" id="cd14791">
    <property type="entry name" value="GH36"/>
    <property type="match status" value="1"/>
</dbReference>
<evidence type="ECO:0000256" key="6">
    <source>
        <dbReference type="PIRSR" id="PIRSR005536-1"/>
    </source>
</evidence>
<comment type="catalytic activity">
    <reaction evidence="1 5">
        <text>Hydrolysis of terminal, non-reducing alpha-D-galactose residues in alpha-D-galactosides, including galactose oligosaccharides, galactomannans and galactolipids.</text>
        <dbReference type="EC" id="3.2.1.22"/>
    </reaction>
</comment>
<feature type="binding site" evidence="7">
    <location>
        <position position="199"/>
    </location>
    <ligand>
        <name>substrate</name>
    </ligand>
</feature>
<dbReference type="InterPro" id="IPR050985">
    <property type="entry name" value="Alpha-glycosidase_related"/>
</dbReference>
<dbReference type="Pfam" id="PF02065">
    <property type="entry name" value="Melibiase"/>
    <property type="match status" value="1"/>
</dbReference>
<evidence type="ECO:0000259" key="9">
    <source>
        <dbReference type="Pfam" id="PF16875"/>
    </source>
</evidence>
<dbReference type="SUPFAM" id="SSF51445">
    <property type="entry name" value="(Trans)glycosidases"/>
    <property type="match status" value="1"/>
</dbReference>
<dbReference type="PANTHER" id="PTHR43053:SF3">
    <property type="entry name" value="ALPHA-GALACTOSIDASE C-RELATED"/>
    <property type="match status" value="1"/>
</dbReference>
<organism evidence="10 11">
    <name type="scientific">Clostridium novyi A str. 4552</name>
    <dbReference type="NCBI Taxonomy" id="1444289"/>
    <lineage>
        <taxon>Bacteria</taxon>
        <taxon>Bacillati</taxon>
        <taxon>Bacillota</taxon>
        <taxon>Clostridia</taxon>
        <taxon>Eubacteriales</taxon>
        <taxon>Clostridiaceae</taxon>
        <taxon>Clostridium</taxon>
    </lineage>
</organism>
<name>A0A0A0I939_CLONO</name>
<dbReference type="PRINTS" id="PR00743">
    <property type="entry name" value="GLHYDRLASE36"/>
</dbReference>
<feature type="active site" description="Nucleophile" evidence="6">
    <location>
        <position position="478"/>
    </location>
</feature>
<dbReference type="InterPro" id="IPR031704">
    <property type="entry name" value="Glyco_hydro_36_N"/>
</dbReference>
<evidence type="ECO:0000256" key="2">
    <source>
        <dbReference type="ARBA" id="ARBA00012755"/>
    </source>
</evidence>
<feature type="binding site" evidence="7">
    <location>
        <position position="548"/>
    </location>
    <ligand>
        <name>substrate</name>
    </ligand>
</feature>
<proteinExistence type="inferred from homology"/>
<dbReference type="PIRSF" id="PIRSF005536">
    <property type="entry name" value="Agal"/>
    <property type="match status" value="1"/>
</dbReference>
<dbReference type="RefSeq" id="WP_039252318.1">
    <property type="nucleotide sequence ID" value="NZ_JENJ01000004.1"/>
</dbReference>
<dbReference type="Pfam" id="PF16874">
    <property type="entry name" value="Glyco_hydro_36C"/>
    <property type="match status" value="1"/>
</dbReference>
<evidence type="ECO:0000256" key="3">
    <source>
        <dbReference type="ARBA" id="ARBA00022801"/>
    </source>
</evidence>
<dbReference type="InterPro" id="IPR002252">
    <property type="entry name" value="Glyco_hydro_36"/>
</dbReference>
<evidence type="ECO:0000256" key="4">
    <source>
        <dbReference type="ARBA" id="ARBA00023295"/>
    </source>
</evidence>
<feature type="domain" description="Glycosyl hydrolase family 36 N-terminal" evidence="9">
    <location>
        <begin position="29"/>
        <end position="285"/>
    </location>
</feature>
<dbReference type="InterPro" id="IPR038417">
    <property type="entry name" value="Alpga-gal_N_sf"/>
</dbReference>
<feature type="binding site" evidence="7">
    <location>
        <position position="443"/>
    </location>
    <ligand>
        <name>substrate</name>
    </ligand>
</feature>
<feature type="binding site" evidence="7">
    <location>
        <begin position="366"/>
        <end position="367"/>
    </location>
    <ligand>
        <name>substrate</name>
    </ligand>
</feature>
<dbReference type="InterPro" id="IPR013780">
    <property type="entry name" value="Glyco_hydro_b"/>
</dbReference>
<comment type="caution">
    <text evidence="10">The sequence shown here is derived from an EMBL/GenBank/DDBJ whole genome shotgun (WGS) entry which is preliminary data.</text>
</comment>
<feature type="binding site" evidence="7">
    <location>
        <position position="526"/>
    </location>
    <ligand>
        <name>substrate</name>
    </ligand>
</feature>
<dbReference type="EC" id="3.2.1.22" evidence="2 5"/>
<dbReference type="Proteomes" id="UP000030012">
    <property type="component" value="Unassembled WGS sequence"/>
</dbReference>
<feature type="binding site" evidence="7">
    <location>
        <begin position="476"/>
        <end position="480"/>
    </location>
    <ligand>
        <name>substrate</name>
    </ligand>
</feature>
<evidence type="ECO:0000313" key="11">
    <source>
        <dbReference type="Proteomes" id="UP000030012"/>
    </source>
</evidence>
<comment type="similarity">
    <text evidence="5">Belongs to the glycosyl hydrolase.</text>
</comment>
<dbReference type="Gene3D" id="2.70.98.60">
    <property type="entry name" value="alpha-galactosidase from lactobacil brevis"/>
    <property type="match status" value="1"/>
</dbReference>
<dbReference type="GO" id="GO:0004557">
    <property type="term" value="F:alpha-galactosidase activity"/>
    <property type="evidence" value="ECO:0007669"/>
    <property type="project" value="UniProtKB-UniRule"/>
</dbReference>
<dbReference type="GO" id="GO:0016052">
    <property type="term" value="P:carbohydrate catabolic process"/>
    <property type="evidence" value="ECO:0007669"/>
    <property type="project" value="InterPro"/>
</dbReference>
<dbReference type="InterPro" id="IPR000111">
    <property type="entry name" value="Glyco_hydro_27/36_CS"/>
</dbReference>
<dbReference type="InterPro" id="IPR017853">
    <property type="entry name" value="GH"/>
</dbReference>
<feature type="domain" description="Glycosyl hydrolase family 36 C-terminal" evidence="8">
    <location>
        <begin position="649"/>
        <end position="725"/>
    </location>
</feature>
<accession>A0A0A0I939</accession>
<dbReference type="InterPro" id="IPR031705">
    <property type="entry name" value="Glyco_hydro_36_C"/>
</dbReference>
<dbReference type="AlphaFoldDB" id="A0A0A0I939"/>
<keyword evidence="4 5" id="KW-0326">Glycosidase</keyword>
<dbReference type="OrthoDB" id="9758822at2"/>
<protein>
    <recommendedName>
        <fullName evidence="2 5">Alpha-galactosidase</fullName>
        <ecNumber evidence="2 5">3.2.1.22</ecNumber>
    </recommendedName>
</protein>
<dbReference type="Gene3D" id="2.60.40.1180">
    <property type="entry name" value="Golgi alpha-mannosidase II"/>
    <property type="match status" value="1"/>
</dbReference>
<dbReference type="FunFam" id="3.20.20.70:FF:000118">
    <property type="entry name" value="Alpha-galactosidase"/>
    <property type="match status" value="1"/>
</dbReference>
<keyword evidence="3 5" id="KW-0378">Hydrolase</keyword>
<evidence type="ECO:0000256" key="7">
    <source>
        <dbReference type="PIRSR" id="PIRSR005536-2"/>
    </source>
</evidence>
<sequence length="729" mass="84789">MGIKFDDKNKVFHLSSKEMSYIIKIDDIGNLVHLYWGNKIEVYNYDHLLQSTLRDYMVYPYKEHKESSLDTLPQEYPAYGTSDFRTPAYQIQLNDGTTISDLKYKSHRIFKGKNQLKELPATYTIGENDAETLEIEAYDEMLKLQVNLYYTVYEELNVLTRSSKFLNLSNENIKILRALSCSVDFKDDKFDLMHLTGAWARERHIERIPIGTNSAVIESKRGASSHQQNPFIALLRKDADEQHGEVYGFNFVYSGNFTAQAEVDQFKTCRVSMGINPFDFSWLLQSKEQFQTPEVVMVYSNEGIGKMSRTYHTLYRTRLCRGAFREKERPILVNNWEATYFKFDDKKLLDIAREGKKLGIELFVLDDGWFAKRDNDRCSLGDWYENKSKLTKGIKGLAEDINDLGLKFGLWIEPEMVSPDSELYRLHPNWCLHVNNRRRSESRNQLILDFSREDVCNYIIDTLTSILSSSNIGYIKWDMNRNMTEVGSELLPPERQRETAHRYILGLYKVMNTLVTKFPNILFEGCAGGGGRFDPGILYYMPQIWTSDNTDAIARLKIQYGTSIVYPPIMMTSHVSAVPNHQVGRITPLKTRGDVAMAGNLGYELDLTKLDDEEKNKIKKQIQDYKEIRRLVQFGDLYRLISPFKENKASWMIVSKDKKEFIVYFYRMLMEPNAEFERLKLSGINPSKKYKLHGSEEIYFGSELMFLGLPITCRHKDFQSIVLRFKAIN</sequence>
<dbReference type="InterPro" id="IPR013785">
    <property type="entry name" value="Aldolase_TIM"/>
</dbReference>
<dbReference type="EMBL" id="JENJ01000004">
    <property type="protein sequence ID" value="KGM97999.1"/>
    <property type="molecule type" value="Genomic_DNA"/>
</dbReference>
<evidence type="ECO:0000256" key="5">
    <source>
        <dbReference type="PIRNR" id="PIRNR005536"/>
    </source>
</evidence>
<gene>
    <name evidence="10" type="ORF">Z968_01360</name>
</gene>
<dbReference type="PANTHER" id="PTHR43053">
    <property type="entry name" value="GLYCOSIDASE FAMILY 31"/>
    <property type="match status" value="1"/>
</dbReference>
<dbReference type="Gene3D" id="3.20.20.70">
    <property type="entry name" value="Aldolase class I"/>
    <property type="match status" value="1"/>
</dbReference>